<sequence>MAGNVPGRPWSASTVPYQMLSLSNQCAGSLLSSAQQRWSQVSTLLYLSSGRAYITIIVDRNAIPQSHTVLDTSFDSPALSSTCVNPQIRHYHHHTNRRHRRHRCHPHTHGHSRHHQWQTCHRDCRDRTVNIEMSIPLLLPFTSLHISSRHRLSLFLCFPCSLSDLFYLSISSLFLFFCFFGRRRQLPPSIE</sequence>
<reference evidence="1 2" key="1">
    <citation type="submission" date="2019-04" db="EMBL/GenBank/DDBJ databases">
        <title>Comparative genomics and transcriptomics to analyze fruiting body development in filamentous ascomycetes.</title>
        <authorList>
            <consortium name="DOE Joint Genome Institute"/>
            <person name="Lutkenhaus R."/>
            <person name="Traeger S."/>
            <person name="Breuer J."/>
            <person name="Kuo A."/>
            <person name="Lipzen A."/>
            <person name="Pangilinan J."/>
            <person name="Dilworth D."/>
            <person name="Sandor L."/>
            <person name="Poggeler S."/>
            <person name="Barry K."/>
            <person name="Grigoriev I.V."/>
            <person name="Nowrousian M."/>
        </authorList>
    </citation>
    <scope>NUCLEOTIDE SEQUENCE [LARGE SCALE GENOMIC DNA]</scope>
    <source>
        <strain evidence="1 2">CBS 389.68</strain>
    </source>
</reference>
<dbReference type="AlphaFoldDB" id="A0A4S2MP14"/>
<organism evidence="1 2">
    <name type="scientific">Ascodesmis nigricans</name>
    <dbReference type="NCBI Taxonomy" id="341454"/>
    <lineage>
        <taxon>Eukaryota</taxon>
        <taxon>Fungi</taxon>
        <taxon>Dikarya</taxon>
        <taxon>Ascomycota</taxon>
        <taxon>Pezizomycotina</taxon>
        <taxon>Pezizomycetes</taxon>
        <taxon>Pezizales</taxon>
        <taxon>Ascodesmidaceae</taxon>
        <taxon>Ascodesmis</taxon>
    </lineage>
</organism>
<accession>A0A4S2MP14</accession>
<dbReference type="Proteomes" id="UP000298138">
    <property type="component" value="Unassembled WGS sequence"/>
</dbReference>
<dbReference type="InParanoid" id="A0A4S2MP14"/>
<evidence type="ECO:0000313" key="1">
    <source>
        <dbReference type="EMBL" id="TGZ78882.1"/>
    </source>
</evidence>
<evidence type="ECO:0000313" key="2">
    <source>
        <dbReference type="Proteomes" id="UP000298138"/>
    </source>
</evidence>
<gene>
    <name evidence="1" type="ORF">EX30DRAFT_123713</name>
</gene>
<proteinExistence type="predicted"/>
<keyword evidence="2" id="KW-1185">Reference proteome</keyword>
<dbReference type="EMBL" id="ML220136">
    <property type="protein sequence ID" value="TGZ78882.1"/>
    <property type="molecule type" value="Genomic_DNA"/>
</dbReference>
<protein>
    <submittedName>
        <fullName evidence="1">Uncharacterized protein</fullName>
    </submittedName>
</protein>
<name>A0A4S2MP14_9PEZI</name>